<dbReference type="GO" id="GO:0022857">
    <property type="term" value="F:transmembrane transporter activity"/>
    <property type="evidence" value="ECO:0007669"/>
    <property type="project" value="TreeGrafter"/>
</dbReference>
<feature type="chain" id="PRO_5030638343" description="Major facilitator superfamily (MFS) profile domain-containing protein" evidence="8">
    <location>
        <begin position="23"/>
        <end position="204"/>
    </location>
</feature>
<evidence type="ECO:0000256" key="7">
    <source>
        <dbReference type="SAM" id="Phobius"/>
    </source>
</evidence>
<keyword evidence="3 7" id="KW-0812">Transmembrane</keyword>
<comment type="subcellular location">
    <subcellularLocation>
        <location evidence="1">Membrane</location>
        <topology evidence="1">Multi-pass membrane protein</topology>
    </subcellularLocation>
</comment>
<feature type="signal peptide" evidence="8">
    <location>
        <begin position="1"/>
        <end position="22"/>
    </location>
</feature>
<evidence type="ECO:0000256" key="3">
    <source>
        <dbReference type="ARBA" id="ARBA00022692"/>
    </source>
</evidence>
<evidence type="ECO:0008006" key="10">
    <source>
        <dbReference type="Google" id="ProtNLM"/>
    </source>
</evidence>
<dbReference type="InterPro" id="IPR050930">
    <property type="entry name" value="MFS_Vesicular_Transporter"/>
</dbReference>
<evidence type="ECO:0000256" key="2">
    <source>
        <dbReference type="ARBA" id="ARBA00022448"/>
    </source>
</evidence>
<dbReference type="GO" id="GO:0016020">
    <property type="term" value="C:membrane"/>
    <property type="evidence" value="ECO:0007669"/>
    <property type="project" value="UniProtKB-SubCell"/>
</dbReference>
<accession>A0A7S3NA97</accession>
<dbReference type="InterPro" id="IPR036259">
    <property type="entry name" value="MFS_trans_sf"/>
</dbReference>
<dbReference type="PANTHER" id="PTHR23506:SF26">
    <property type="entry name" value="MFS-TYPE TRANSPORTER SLC18B1"/>
    <property type="match status" value="1"/>
</dbReference>
<evidence type="ECO:0000256" key="5">
    <source>
        <dbReference type="ARBA" id="ARBA00023136"/>
    </source>
</evidence>
<organism evidence="9">
    <name type="scientific">Euplotes harpa</name>
    <dbReference type="NCBI Taxonomy" id="151035"/>
    <lineage>
        <taxon>Eukaryota</taxon>
        <taxon>Sar</taxon>
        <taxon>Alveolata</taxon>
        <taxon>Ciliophora</taxon>
        <taxon>Intramacronucleata</taxon>
        <taxon>Spirotrichea</taxon>
        <taxon>Hypotrichia</taxon>
        <taxon>Euplotida</taxon>
        <taxon>Euplotidae</taxon>
        <taxon>Euplotes</taxon>
    </lineage>
</organism>
<feature type="transmembrane region" description="Helical" evidence="7">
    <location>
        <begin position="72"/>
        <end position="94"/>
    </location>
</feature>
<evidence type="ECO:0000256" key="4">
    <source>
        <dbReference type="ARBA" id="ARBA00022989"/>
    </source>
</evidence>
<dbReference type="AlphaFoldDB" id="A0A7S3NA97"/>
<feature type="transmembrane region" description="Helical" evidence="7">
    <location>
        <begin position="106"/>
        <end position="129"/>
    </location>
</feature>
<evidence type="ECO:0000256" key="8">
    <source>
        <dbReference type="SAM" id="SignalP"/>
    </source>
</evidence>
<sequence>MMVGFFILVFSCLFLGPSRLLGFPETSTVMMVFGLVVLGTGAAFTVIPVIPEMLNAVGDQYAEHQSEVSDNFSGIFNVAGGFGQIIGPTIAGLLKDEVGFNYTFDILTITVLIFNIIYILVCGGFGSIIRSVKATFLRCRKAPETPDQTTHHLLAEESDTQDDTINSSSEFAPKLAKHDDENGNEGFNSSTDISQTNNNSYTIN</sequence>
<dbReference type="PANTHER" id="PTHR23506">
    <property type="entry name" value="GH10249P"/>
    <property type="match status" value="1"/>
</dbReference>
<evidence type="ECO:0000256" key="6">
    <source>
        <dbReference type="SAM" id="MobiDB-lite"/>
    </source>
</evidence>
<feature type="region of interest" description="Disordered" evidence="6">
    <location>
        <begin position="147"/>
        <end position="204"/>
    </location>
</feature>
<evidence type="ECO:0000256" key="1">
    <source>
        <dbReference type="ARBA" id="ARBA00004141"/>
    </source>
</evidence>
<evidence type="ECO:0000313" key="9">
    <source>
        <dbReference type="EMBL" id="CAE0349838.1"/>
    </source>
</evidence>
<protein>
    <recommendedName>
        <fullName evidence="10">Major facilitator superfamily (MFS) profile domain-containing protein</fullName>
    </recommendedName>
</protein>
<keyword evidence="4 7" id="KW-1133">Transmembrane helix</keyword>
<reference evidence="9" key="1">
    <citation type="submission" date="2021-01" db="EMBL/GenBank/DDBJ databases">
        <authorList>
            <person name="Corre E."/>
            <person name="Pelletier E."/>
            <person name="Niang G."/>
            <person name="Scheremetjew M."/>
            <person name="Finn R."/>
            <person name="Kale V."/>
            <person name="Holt S."/>
            <person name="Cochrane G."/>
            <person name="Meng A."/>
            <person name="Brown T."/>
            <person name="Cohen L."/>
        </authorList>
    </citation>
    <scope>NUCLEOTIDE SEQUENCE</scope>
    <source>
        <strain evidence="9">FSP1.4</strain>
    </source>
</reference>
<keyword evidence="8" id="KW-0732">Signal</keyword>
<keyword evidence="5 7" id="KW-0472">Membrane</keyword>
<feature type="compositionally biased region" description="Polar residues" evidence="6">
    <location>
        <begin position="185"/>
        <end position="204"/>
    </location>
</feature>
<keyword evidence="2" id="KW-0813">Transport</keyword>
<feature type="transmembrane region" description="Helical" evidence="7">
    <location>
        <begin position="32"/>
        <end position="51"/>
    </location>
</feature>
<dbReference type="EMBL" id="HBII01021130">
    <property type="protein sequence ID" value="CAE0349838.1"/>
    <property type="molecule type" value="Transcribed_RNA"/>
</dbReference>
<dbReference type="Gene3D" id="1.20.1250.20">
    <property type="entry name" value="MFS general substrate transporter like domains"/>
    <property type="match status" value="1"/>
</dbReference>
<proteinExistence type="predicted"/>
<name>A0A7S3NA97_9SPIT</name>
<dbReference type="SUPFAM" id="SSF103473">
    <property type="entry name" value="MFS general substrate transporter"/>
    <property type="match status" value="1"/>
</dbReference>
<gene>
    <name evidence="9" type="ORF">EHAR0213_LOCUS8751</name>
</gene>